<keyword evidence="13" id="KW-1185">Reference proteome</keyword>
<dbReference type="Gene3D" id="3.40.1090.10">
    <property type="entry name" value="Cytosolic phospholipase A2 catalytic domain"/>
    <property type="match status" value="1"/>
</dbReference>
<protein>
    <recommendedName>
        <fullName evidence="2 9">Lysophospholipase</fullName>
        <ecNumber evidence="2 9">3.1.1.5</ecNumber>
    </recommendedName>
</protein>
<feature type="compositionally biased region" description="Basic and acidic residues" evidence="10">
    <location>
        <begin position="25"/>
        <end position="37"/>
    </location>
</feature>
<dbReference type="InterPro" id="IPR016035">
    <property type="entry name" value="Acyl_Trfase/lysoPLipase"/>
</dbReference>
<dbReference type="PANTHER" id="PTHR10728:SF33">
    <property type="entry name" value="LYSOPHOSPHOLIPASE 1-RELATED"/>
    <property type="match status" value="1"/>
</dbReference>
<keyword evidence="3 9" id="KW-0732">Signal</keyword>
<evidence type="ECO:0000313" key="12">
    <source>
        <dbReference type="EMBL" id="PLW55993.1"/>
    </source>
</evidence>
<comment type="caution">
    <text evidence="12">The sequence shown here is derived from an EMBL/GenBank/DDBJ whole genome shotgun (WGS) entry which is preliminary data.</text>
</comment>
<keyword evidence="4 8" id="KW-0378">Hydrolase</keyword>
<dbReference type="GO" id="GO:0005829">
    <property type="term" value="C:cytosol"/>
    <property type="evidence" value="ECO:0007669"/>
    <property type="project" value="TreeGrafter"/>
</dbReference>
<dbReference type="GO" id="GO:0004622">
    <property type="term" value="F:phosphatidylcholine lysophospholipase activity"/>
    <property type="evidence" value="ECO:0007669"/>
    <property type="project" value="UniProtKB-EC"/>
</dbReference>
<dbReference type="Proteomes" id="UP000235388">
    <property type="component" value="Unassembled WGS sequence"/>
</dbReference>
<name>A0A2N5W149_9BASI</name>
<dbReference type="PROSITE" id="PS51210">
    <property type="entry name" value="PLA2C"/>
    <property type="match status" value="1"/>
</dbReference>
<dbReference type="SMART" id="SM00022">
    <property type="entry name" value="PLAc"/>
    <property type="match status" value="1"/>
</dbReference>
<evidence type="ECO:0000256" key="4">
    <source>
        <dbReference type="ARBA" id="ARBA00022801"/>
    </source>
</evidence>
<comment type="similarity">
    <text evidence="1 9">Belongs to the lysophospholipase family.</text>
</comment>
<keyword evidence="7" id="KW-0325">Glycoprotein</keyword>
<dbReference type="SUPFAM" id="SSF52151">
    <property type="entry name" value="FabD/lysophospholipase-like"/>
    <property type="match status" value="1"/>
</dbReference>
<dbReference type="EMBL" id="PGCJ01000026">
    <property type="protein sequence ID" value="PLW55993.1"/>
    <property type="molecule type" value="Genomic_DNA"/>
</dbReference>
<evidence type="ECO:0000259" key="11">
    <source>
        <dbReference type="PROSITE" id="PS51210"/>
    </source>
</evidence>
<evidence type="ECO:0000256" key="3">
    <source>
        <dbReference type="ARBA" id="ARBA00022729"/>
    </source>
</evidence>
<keyword evidence="6 8" id="KW-0443">Lipid metabolism</keyword>
<reference evidence="12 13" key="1">
    <citation type="submission" date="2017-11" db="EMBL/GenBank/DDBJ databases">
        <title>De novo assembly and phasing of dikaryotic genomes from two isolates of Puccinia coronata f. sp. avenae, the causal agent of oat crown rust.</title>
        <authorList>
            <person name="Miller M.E."/>
            <person name="Zhang Y."/>
            <person name="Omidvar V."/>
            <person name="Sperschneider J."/>
            <person name="Schwessinger B."/>
            <person name="Raley C."/>
            <person name="Palmer J.M."/>
            <person name="Garnica D."/>
            <person name="Upadhyaya N."/>
            <person name="Rathjen J."/>
            <person name="Taylor J.M."/>
            <person name="Park R.F."/>
            <person name="Dodds P.N."/>
            <person name="Hirsch C.D."/>
            <person name="Kianian S.F."/>
            <person name="Figueroa M."/>
        </authorList>
    </citation>
    <scope>NUCLEOTIDE SEQUENCE [LARGE SCALE GENOMIC DNA]</scope>
    <source>
        <strain evidence="12">12NC29</strain>
    </source>
</reference>
<dbReference type="GO" id="GO:0004623">
    <property type="term" value="F:phospholipase A2 activity"/>
    <property type="evidence" value="ECO:0007669"/>
    <property type="project" value="TreeGrafter"/>
</dbReference>
<gene>
    <name evidence="12" type="ORF">PCANC_02966</name>
</gene>
<feature type="domain" description="PLA2c" evidence="11">
    <location>
        <begin position="53"/>
        <end position="601"/>
    </location>
</feature>
<feature type="chain" id="PRO_5014493710" description="Lysophospholipase" evidence="9">
    <location>
        <begin position="21"/>
        <end position="601"/>
    </location>
</feature>
<dbReference type="GO" id="GO:0046475">
    <property type="term" value="P:glycerophospholipid catabolic process"/>
    <property type="evidence" value="ECO:0007669"/>
    <property type="project" value="TreeGrafter"/>
</dbReference>
<evidence type="ECO:0000256" key="5">
    <source>
        <dbReference type="ARBA" id="ARBA00022963"/>
    </source>
</evidence>
<evidence type="ECO:0000256" key="8">
    <source>
        <dbReference type="PROSITE-ProRule" id="PRU00555"/>
    </source>
</evidence>
<proteinExistence type="inferred from homology"/>
<dbReference type="EC" id="3.1.1.5" evidence="2 9"/>
<organism evidence="12 13">
    <name type="scientific">Puccinia coronata f. sp. avenae</name>
    <dbReference type="NCBI Taxonomy" id="200324"/>
    <lineage>
        <taxon>Eukaryota</taxon>
        <taxon>Fungi</taxon>
        <taxon>Dikarya</taxon>
        <taxon>Basidiomycota</taxon>
        <taxon>Pucciniomycotina</taxon>
        <taxon>Pucciniomycetes</taxon>
        <taxon>Pucciniales</taxon>
        <taxon>Pucciniaceae</taxon>
        <taxon>Puccinia</taxon>
    </lineage>
</organism>
<evidence type="ECO:0000256" key="10">
    <source>
        <dbReference type="SAM" id="MobiDB-lite"/>
    </source>
</evidence>
<comment type="catalytic activity">
    <reaction evidence="9">
        <text>a 1-acyl-sn-glycero-3-phosphocholine + H2O = sn-glycerol 3-phosphocholine + a fatty acid + H(+)</text>
        <dbReference type="Rhea" id="RHEA:15177"/>
        <dbReference type="ChEBI" id="CHEBI:15377"/>
        <dbReference type="ChEBI" id="CHEBI:15378"/>
        <dbReference type="ChEBI" id="CHEBI:16870"/>
        <dbReference type="ChEBI" id="CHEBI:28868"/>
        <dbReference type="ChEBI" id="CHEBI:58168"/>
        <dbReference type="EC" id="3.1.1.5"/>
    </reaction>
</comment>
<evidence type="ECO:0000256" key="9">
    <source>
        <dbReference type="RuleBase" id="RU362103"/>
    </source>
</evidence>
<keyword evidence="5 8" id="KW-0442">Lipid degradation</keyword>
<dbReference type="Pfam" id="PF01735">
    <property type="entry name" value="PLA2_B"/>
    <property type="match status" value="1"/>
</dbReference>
<evidence type="ECO:0000256" key="2">
    <source>
        <dbReference type="ARBA" id="ARBA00013274"/>
    </source>
</evidence>
<dbReference type="STRING" id="200324.A0A2N5W149"/>
<feature type="signal peptide" evidence="9">
    <location>
        <begin position="1"/>
        <end position="20"/>
    </location>
</feature>
<sequence>MPYWMHVFIRLLVCLNYTSAVPSRPEIRTPDLRRRDPALSTSPSGGYAPVYIKCPPEPFVRPPFEKDNGHAKLGQGESTYVKEKAAQSIPLWQKYLENVHLESFSIDDFLKPAKEKGGIAALTLPNIGFAVSGGSVRATLFGASILDSFDSRNDKANAAKVGGVLQLANYAAGLSGGSWLIGAWATSNFPQISTLVPTWRLTQENEIWKWNVVKHFMRHRKIVKKKHKAGFPTSLVDGWGRILSGHFINEPGKKKQEIGISVLWSSIREVSLYKKREAPFVMAVATSRPGSGKPFTPESPTYEFSAEEFGVFHPYLNVSIPIEHLGSRHTATRPESQSCVAGFDNAGFIMGISSNIFSIGDSPKKEKRPKSVNAVRKLIRDVDFEGKVPNPFKGLGKKSDPSGGNFQDTDMDDLLMADSVFIDESIPLRPLIQPERKLDVVITLDASADGKDKDDPNFYNYPNGAQVYGIYNKNKLPVYSGYHMPNIPNVSDGTFVKLGYTKRPTFFGCDDLRGPLIIYIPNYRATEDTNAATEKVTFKQEEIDKFISNGFSIATQSTGPTQNKDWPICLACALVDRQVLRNSAARTAQCQACFKTYCAIP</sequence>
<dbReference type="PANTHER" id="PTHR10728">
    <property type="entry name" value="CYTOSOLIC PHOSPHOLIPASE A2"/>
    <property type="match status" value="1"/>
</dbReference>
<feature type="region of interest" description="Disordered" evidence="10">
    <location>
        <begin position="25"/>
        <end position="44"/>
    </location>
</feature>
<evidence type="ECO:0000256" key="7">
    <source>
        <dbReference type="ARBA" id="ARBA00023180"/>
    </source>
</evidence>
<evidence type="ECO:0000313" key="13">
    <source>
        <dbReference type="Proteomes" id="UP000235388"/>
    </source>
</evidence>
<dbReference type="InterPro" id="IPR002642">
    <property type="entry name" value="LysoPLipase_cat_dom"/>
</dbReference>
<dbReference type="AlphaFoldDB" id="A0A2N5W149"/>
<dbReference type="OrthoDB" id="4084751at2759"/>
<evidence type="ECO:0000256" key="6">
    <source>
        <dbReference type="ARBA" id="ARBA00023098"/>
    </source>
</evidence>
<accession>A0A2N5W149</accession>
<evidence type="ECO:0000256" key="1">
    <source>
        <dbReference type="ARBA" id="ARBA00008780"/>
    </source>
</evidence>